<dbReference type="AlphaFoldDB" id="H8Z2W7"/>
<organism evidence="1 2">
    <name type="scientific">Thiorhodovibrio frisius</name>
    <dbReference type="NCBI Taxonomy" id="631362"/>
    <lineage>
        <taxon>Bacteria</taxon>
        <taxon>Pseudomonadati</taxon>
        <taxon>Pseudomonadota</taxon>
        <taxon>Gammaproteobacteria</taxon>
        <taxon>Chromatiales</taxon>
        <taxon>Chromatiaceae</taxon>
        <taxon>Thiorhodovibrio</taxon>
    </lineage>
</organism>
<reference evidence="2" key="1">
    <citation type="submission" date="2011-06" db="EMBL/GenBank/DDBJ databases">
        <authorList>
            <consortium name="US DOE Joint Genome Institute (JGI-PGF)"/>
            <person name="Lucas S."/>
            <person name="Han J."/>
            <person name="Lapidus A."/>
            <person name="Cheng J.-F."/>
            <person name="Goodwin L."/>
            <person name="Pitluck S."/>
            <person name="Peters L."/>
            <person name="Land M.L."/>
            <person name="Hauser L."/>
            <person name="Vogl K."/>
            <person name="Liu Z."/>
            <person name="Overmann J."/>
            <person name="Frigaard N.-U."/>
            <person name="Bryant D.A."/>
            <person name="Woyke T.J."/>
        </authorList>
    </citation>
    <scope>NUCLEOTIDE SEQUENCE [LARGE SCALE GENOMIC DNA]</scope>
    <source>
        <strain evidence="2">970</strain>
    </source>
</reference>
<proteinExistence type="predicted"/>
<dbReference type="STRING" id="631362.Thi970DRAFT_01926"/>
<reference evidence="1 2" key="2">
    <citation type="submission" date="2011-11" db="EMBL/GenBank/DDBJ databases">
        <authorList>
            <consortium name="US DOE Joint Genome Institute"/>
            <person name="Lucas S."/>
            <person name="Han J."/>
            <person name="Lapidus A."/>
            <person name="Cheng J.-F."/>
            <person name="Goodwin L."/>
            <person name="Pitluck S."/>
            <person name="Peters L."/>
            <person name="Ovchinnikova G."/>
            <person name="Zhang X."/>
            <person name="Detter J.C."/>
            <person name="Han C."/>
            <person name="Tapia R."/>
            <person name="Land M."/>
            <person name="Hauser L."/>
            <person name="Kyrpides N."/>
            <person name="Ivanova N."/>
            <person name="Pagani I."/>
            <person name="Vogl K."/>
            <person name="Liu Z."/>
            <person name="Overmann J."/>
            <person name="Frigaard N.-U."/>
            <person name="Bryant D."/>
            <person name="Woyke T."/>
        </authorList>
    </citation>
    <scope>NUCLEOTIDE SEQUENCE [LARGE SCALE GENOMIC DNA]</scope>
    <source>
        <strain evidence="1 2">970</strain>
    </source>
</reference>
<dbReference type="Proteomes" id="UP000002964">
    <property type="component" value="Unassembled WGS sequence"/>
</dbReference>
<evidence type="ECO:0000313" key="2">
    <source>
        <dbReference type="Proteomes" id="UP000002964"/>
    </source>
</evidence>
<dbReference type="eggNOG" id="ENOG5032WAV">
    <property type="taxonomic scope" value="Bacteria"/>
</dbReference>
<accession>H8Z2W7</accession>
<name>H8Z2W7_9GAMM</name>
<dbReference type="HOGENOM" id="CLU_158704_0_0_6"/>
<keyword evidence="2" id="KW-1185">Reference proteome</keyword>
<dbReference type="RefSeq" id="WP_009148288.1">
    <property type="nucleotide sequence ID" value="NZ_CP121471.1"/>
</dbReference>
<evidence type="ECO:0000313" key="1">
    <source>
        <dbReference type="EMBL" id="EIC21703.1"/>
    </source>
</evidence>
<dbReference type="EMBL" id="JH603169">
    <property type="protein sequence ID" value="EIC21703.1"/>
    <property type="molecule type" value="Genomic_DNA"/>
</dbReference>
<sequence>MSREKTYVGLDQDNFGGMTPTGTIVRDAQAFGLIPETETCAGWSLDRIQLLYDQVSEAWRPYGHLVSGLPEEVRERHQRIFTAALTHARTLGWKPELYTDDE</sequence>
<dbReference type="OrthoDB" id="9791200at2"/>
<gene>
    <name evidence="1" type="ORF">Thi970DRAFT_01926</name>
</gene>
<protein>
    <submittedName>
        <fullName evidence="1">Uncharacterized protein</fullName>
    </submittedName>
</protein>